<feature type="transmembrane region" description="Helical" evidence="1">
    <location>
        <begin position="130"/>
        <end position="152"/>
    </location>
</feature>
<reference evidence="2 3" key="1">
    <citation type="submission" date="2017-02" db="EMBL/GenBank/DDBJ databases">
        <authorList>
            <person name="Peterson S.W."/>
        </authorList>
    </citation>
    <scope>NUCLEOTIDE SEQUENCE [LARGE SCALE GENOMIC DNA]</scope>
    <source>
        <strain evidence="2 3">P15</strain>
    </source>
</reference>
<dbReference type="EMBL" id="FUZV01000001">
    <property type="protein sequence ID" value="SKC61088.1"/>
    <property type="molecule type" value="Genomic_DNA"/>
</dbReference>
<sequence>MSSHDANVSTGARVALGTLVTGLADLVFAMGFWWVSHQVPPLRILQSIGAGWLGEASFAGGARSAALGAVSHFAIILLFILAYRQAARYSVLLRTRPNSAGAIYGLCLYLLMNFVVLPLSAAGMASFKDLAWVISSIVMHAVIGVLCAHYALAGRPPAGKRASSAAGMPTNSA</sequence>
<dbReference type="AlphaFoldDB" id="A0A1T5KCG1"/>
<dbReference type="Proteomes" id="UP000190341">
    <property type="component" value="Unassembled WGS sequence"/>
</dbReference>
<name>A0A1T5KCG1_9GAMM</name>
<keyword evidence="1" id="KW-1133">Transmembrane helix</keyword>
<organism evidence="2 3">
    <name type="scientific">Pseudoxanthomonas indica</name>
    <dbReference type="NCBI Taxonomy" id="428993"/>
    <lineage>
        <taxon>Bacteria</taxon>
        <taxon>Pseudomonadati</taxon>
        <taxon>Pseudomonadota</taxon>
        <taxon>Gammaproteobacteria</taxon>
        <taxon>Lysobacterales</taxon>
        <taxon>Lysobacteraceae</taxon>
        <taxon>Pseudoxanthomonas</taxon>
    </lineage>
</organism>
<evidence type="ECO:0000313" key="3">
    <source>
        <dbReference type="Proteomes" id="UP000190341"/>
    </source>
</evidence>
<feature type="transmembrane region" description="Helical" evidence="1">
    <location>
        <begin position="65"/>
        <end position="83"/>
    </location>
</feature>
<evidence type="ECO:0000256" key="1">
    <source>
        <dbReference type="SAM" id="Phobius"/>
    </source>
</evidence>
<keyword evidence="3" id="KW-1185">Reference proteome</keyword>
<protein>
    <recommendedName>
        <fullName evidence="4">DUF1440 domain-containing protein</fullName>
    </recommendedName>
</protein>
<dbReference type="RefSeq" id="WP_079723842.1">
    <property type="nucleotide sequence ID" value="NZ_BMCL01000002.1"/>
</dbReference>
<evidence type="ECO:0000313" key="2">
    <source>
        <dbReference type="EMBL" id="SKC61088.1"/>
    </source>
</evidence>
<evidence type="ECO:0008006" key="4">
    <source>
        <dbReference type="Google" id="ProtNLM"/>
    </source>
</evidence>
<accession>A0A1T5KCG1</accession>
<dbReference type="OrthoDB" id="118190at2"/>
<proteinExistence type="predicted"/>
<gene>
    <name evidence="2" type="ORF">SAMN06296058_1551</name>
</gene>
<keyword evidence="1" id="KW-0812">Transmembrane</keyword>
<feature type="transmembrane region" description="Helical" evidence="1">
    <location>
        <begin position="103"/>
        <end position="124"/>
    </location>
</feature>
<feature type="transmembrane region" description="Helical" evidence="1">
    <location>
        <begin position="12"/>
        <end position="35"/>
    </location>
</feature>
<keyword evidence="1" id="KW-0472">Membrane</keyword>